<name>A0ABU7M1N6_9PROT</name>
<protein>
    <submittedName>
        <fullName evidence="2">Uncharacterized protein</fullName>
    </submittedName>
</protein>
<dbReference type="RefSeq" id="WP_330197315.1">
    <property type="nucleotide sequence ID" value="NZ_JAZDRO010000009.1"/>
</dbReference>
<feature type="signal peptide" evidence="1">
    <location>
        <begin position="1"/>
        <end position="24"/>
    </location>
</feature>
<comment type="caution">
    <text evidence="2">The sequence shown here is derived from an EMBL/GenBank/DDBJ whole genome shotgun (WGS) entry which is preliminary data.</text>
</comment>
<dbReference type="EMBL" id="JAZDRO010000009">
    <property type="protein sequence ID" value="MEE2567727.1"/>
    <property type="molecule type" value="Genomic_DNA"/>
</dbReference>
<accession>A0ABU7M1N6</accession>
<gene>
    <name evidence="2" type="ORF">V0U35_13680</name>
</gene>
<sequence>MRIFATILAVAALFAVTISPSLQAQDTGRAGDQTLPMCRDAEAGEQCRTRDGDIRVRPAVRQDGGEVPLQSLTSDQIDRITATRAIGGRWECACTGGEGKCNPVVEAGSLSCFAPGTGGCTGTCGIGVTVDTTAVGTGQAQGSGG</sequence>
<evidence type="ECO:0000313" key="2">
    <source>
        <dbReference type="EMBL" id="MEE2567727.1"/>
    </source>
</evidence>
<keyword evidence="1" id="KW-0732">Signal</keyword>
<organism evidence="2 3">
    <name type="scientific">Hyphobacterium marinum</name>
    <dbReference type="NCBI Taxonomy" id="3116574"/>
    <lineage>
        <taxon>Bacteria</taxon>
        <taxon>Pseudomonadati</taxon>
        <taxon>Pseudomonadota</taxon>
        <taxon>Alphaproteobacteria</taxon>
        <taxon>Maricaulales</taxon>
        <taxon>Maricaulaceae</taxon>
        <taxon>Hyphobacterium</taxon>
    </lineage>
</organism>
<dbReference type="Proteomes" id="UP001310692">
    <property type="component" value="Unassembled WGS sequence"/>
</dbReference>
<evidence type="ECO:0000256" key="1">
    <source>
        <dbReference type="SAM" id="SignalP"/>
    </source>
</evidence>
<reference evidence="2 3" key="1">
    <citation type="submission" date="2024-01" db="EMBL/GenBank/DDBJ databases">
        <title>Hyphobacterium bacterium isolated from marine sediment.</title>
        <authorList>
            <person name="Zhao S."/>
        </authorList>
    </citation>
    <scope>NUCLEOTIDE SEQUENCE [LARGE SCALE GENOMIC DNA]</scope>
    <source>
        <strain evidence="2 3">Y60-23</strain>
    </source>
</reference>
<proteinExistence type="predicted"/>
<keyword evidence="3" id="KW-1185">Reference proteome</keyword>
<evidence type="ECO:0000313" key="3">
    <source>
        <dbReference type="Proteomes" id="UP001310692"/>
    </source>
</evidence>
<feature type="chain" id="PRO_5047495921" evidence="1">
    <location>
        <begin position="25"/>
        <end position="145"/>
    </location>
</feature>